<dbReference type="EMBL" id="SSTD01002034">
    <property type="protein sequence ID" value="TYK28840.1"/>
    <property type="molecule type" value="Genomic_DNA"/>
</dbReference>
<name>A0A5D3E008_CUCMM</name>
<dbReference type="EMBL" id="SSTE01014401">
    <property type="protein sequence ID" value="KAA0045553.1"/>
    <property type="molecule type" value="Genomic_DNA"/>
</dbReference>
<evidence type="ECO:0000313" key="1">
    <source>
        <dbReference type="EMBL" id="KAA0045553.1"/>
    </source>
</evidence>
<comment type="caution">
    <text evidence="2">The sequence shown here is derived from an EMBL/GenBank/DDBJ whole genome shotgun (WGS) entry which is preliminary data.</text>
</comment>
<evidence type="ECO:0000313" key="3">
    <source>
        <dbReference type="Proteomes" id="UP000321393"/>
    </source>
</evidence>
<accession>A0A5D3E008</accession>
<protein>
    <submittedName>
        <fullName evidence="2">Uncharacterized protein</fullName>
    </submittedName>
</protein>
<sequence>MNKKSSSPFITISGKKLIKEREGDILGLVLTNQIREEQIDEIPKRVKELFDEFSDIIKEPLELPPLRNIQHNIELIPKATLPNLPHFRMSSKEYAVLQQKLKNC</sequence>
<dbReference type="AlphaFoldDB" id="A0A5D3E008"/>
<reference evidence="3 4" key="1">
    <citation type="submission" date="2019-08" db="EMBL/GenBank/DDBJ databases">
        <title>Draft genome sequences of two oriental melons (Cucumis melo L. var makuwa).</title>
        <authorList>
            <person name="Kwon S.-Y."/>
        </authorList>
    </citation>
    <scope>NUCLEOTIDE SEQUENCE [LARGE SCALE GENOMIC DNA]</scope>
    <source>
        <strain evidence="4">cv. Chang Bougi</strain>
        <strain evidence="3">cv. SW 3</strain>
        <tissue evidence="2">Leaf</tissue>
    </source>
</reference>
<proteinExistence type="predicted"/>
<dbReference type="Proteomes" id="UP000321393">
    <property type="component" value="Unassembled WGS sequence"/>
</dbReference>
<gene>
    <name evidence="2" type="ORF">E5676_scaffold303G00470</name>
    <name evidence="1" type="ORF">E6C27_scaffold243G00490</name>
</gene>
<evidence type="ECO:0000313" key="4">
    <source>
        <dbReference type="Proteomes" id="UP000321947"/>
    </source>
</evidence>
<evidence type="ECO:0000313" key="2">
    <source>
        <dbReference type="EMBL" id="TYK28840.1"/>
    </source>
</evidence>
<organism evidence="2 4">
    <name type="scientific">Cucumis melo var. makuwa</name>
    <name type="common">Oriental melon</name>
    <dbReference type="NCBI Taxonomy" id="1194695"/>
    <lineage>
        <taxon>Eukaryota</taxon>
        <taxon>Viridiplantae</taxon>
        <taxon>Streptophyta</taxon>
        <taxon>Embryophyta</taxon>
        <taxon>Tracheophyta</taxon>
        <taxon>Spermatophyta</taxon>
        <taxon>Magnoliopsida</taxon>
        <taxon>eudicotyledons</taxon>
        <taxon>Gunneridae</taxon>
        <taxon>Pentapetalae</taxon>
        <taxon>rosids</taxon>
        <taxon>fabids</taxon>
        <taxon>Cucurbitales</taxon>
        <taxon>Cucurbitaceae</taxon>
        <taxon>Benincaseae</taxon>
        <taxon>Cucumis</taxon>
    </lineage>
</organism>
<dbReference type="OrthoDB" id="1934635at2759"/>
<dbReference type="Proteomes" id="UP000321947">
    <property type="component" value="Unassembled WGS sequence"/>
</dbReference>